<dbReference type="InterPro" id="IPR039570">
    <property type="entry name" value="AmiC_PBP1"/>
</dbReference>
<reference evidence="1 2" key="1">
    <citation type="submission" date="2016-10" db="EMBL/GenBank/DDBJ databases">
        <authorList>
            <person name="de Groot N.N."/>
        </authorList>
    </citation>
    <scope>NUCLEOTIDE SEQUENCE [LARGE SCALE GENOMIC DNA]</scope>
    <source>
        <strain evidence="1 2">DSM 17890</strain>
    </source>
</reference>
<sequence>MTPPATAPAPTTAAAPATGAAGEAWRVGVLFSRSGPTSVTETEHFLGTELAIAEINGAGGVLGRPIVPVVHDPGGDSGEYRALARRMLAEDDVSVIFGGSMSASRKAVLPIVERYNGLLFYPSMYEGFEYGENILYIGATLNQTIFPLADWLMARGARRVHLLGADYVFPRESNRVMRDLVESRGGEITGERHLPLLASPEAIAAEMEEVARLAPDVVFSTLVGRTAREFYRLYDAAGIDRHARPIASLTMAETEMREIGVAKCDGHVLAATYFSGLPGAENADFVRRFRDRFGPDATPTTWSEPAYLQVHLFARALAEAGSMDPRRLSDAALGLEMRAPGGPVRMDPETRHMWLTPRIGVARSDGGFDLAWTADRPVRPDPWLAVTRFEEAWTAAPV</sequence>
<dbReference type="CDD" id="cd06357">
    <property type="entry name" value="PBP1_AmiC"/>
    <property type="match status" value="1"/>
</dbReference>
<dbReference type="Pfam" id="PF13433">
    <property type="entry name" value="Peripla_BP_5"/>
    <property type="match status" value="1"/>
</dbReference>
<dbReference type="Gene3D" id="3.40.50.2300">
    <property type="match status" value="2"/>
</dbReference>
<evidence type="ECO:0000313" key="2">
    <source>
        <dbReference type="Proteomes" id="UP000199118"/>
    </source>
</evidence>
<dbReference type="SUPFAM" id="SSF53822">
    <property type="entry name" value="Periplasmic binding protein-like I"/>
    <property type="match status" value="1"/>
</dbReference>
<gene>
    <name evidence="1" type="ORF">SAMN05444336_106148</name>
</gene>
<accession>A0A1H3CLE3</accession>
<dbReference type="PANTHER" id="PTHR47628:SF1">
    <property type="entry name" value="ALIPHATIC AMIDASE EXPRESSION-REGULATING PROTEIN"/>
    <property type="match status" value="1"/>
</dbReference>
<dbReference type="PANTHER" id="PTHR47628">
    <property type="match status" value="1"/>
</dbReference>
<dbReference type="GO" id="GO:0033218">
    <property type="term" value="F:amide binding"/>
    <property type="evidence" value="ECO:0007669"/>
    <property type="project" value="InterPro"/>
</dbReference>
<dbReference type="RefSeq" id="WP_092683647.1">
    <property type="nucleotide sequence ID" value="NZ_FNMZ01000006.1"/>
</dbReference>
<dbReference type="OrthoDB" id="9802022at2"/>
<dbReference type="EMBL" id="FNMZ01000006">
    <property type="protein sequence ID" value="SDX54915.1"/>
    <property type="molecule type" value="Genomic_DNA"/>
</dbReference>
<dbReference type="Proteomes" id="UP000199118">
    <property type="component" value="Unassembled WGS sequence"/>
</dbReference>
<dbReference type="AlphaFoldDB" id="A0A1H3CLE3"/>
<dbReference type="InterPro" id="IPR028082">
    <property type="entry name" value="Peripla_BP_I"/>
</dbReference>
<evidence type="ECO:0000313" key="1">
    <source>
        <dbReference type="EMBL" id="SDX54915.1"/>
    </source>
</evidence>
<protein>
    <submittedName>
        <fullName evidence="1">Amino acid/amide ABC transporter substrate-binding protein, HAAT family</fullName>
    </submittedName>
</protein>
<name>A0A1H3CLE3_9RHOB</name>
<proteinExistence type="predicted"/>
<dbReference type="STRING" id="356660.SAMN05444336_106148"/>
<organism evidence="1 2">
    <name type="scientific">Albimonas donghaensis</name>
    <dbReference type="NCBI Taxonomy" id="356660"/>
    <lineage>
        <taxon>Bacteria</taxon>
        <taxon>Pseudomonadati</taxon>
        <taxon>Pseudomonadota</taxon>
        <taxon>Alphaproteobacteria</taxon>
        <taxon>Rhodobacterales</taxon>
        <taxon>Paracoccaceae</taxon>
        <taxon>Albimonas</taxon>
    </lineage>
</organism>
<keyword evidence="2" id="KW-1185">Reference proteome</keyword>